<name>A0ABU0WDC6_9PROT</name>
<dbReference type="Proteomes" id="UP001227317">
    <property type="component" value="Unassembled WGS sequence"/>
</dbReference>
<evidence type="ECO:0008006" key="3">
    <source>
        <dbReference type="Google" id="ProtNLM"/>
    </source>
</evidence>
<dbReference type="EMBL" id="JAUJFI010000016">
    <property type="protein sequence ID" value="MDQ2102195.1"/>
    <property type="molecule type" value="Genomic_DNA"/>
</dbReference>
<organism evidence="1 2">
    <name type="scientific">Azospirillum isscasi</name>
    <dbReference type="NCBI Taxonomy" id="3053926"/>
    <lineage>
        <taxon>Bacteria</taxon>
        <taxon>Pseudomonadati</taxon>
        <taxon>Pseudomonadota</taxon>
        <taxon>Alphaproteobacteria</taxon>
        <taxon>Rhodospirillales</taxon>
        <taxon>Azospirillaceae</taxon>
        <taxon>Azospirillum</taxon>
    </lineage>
</organism>
<gene>
    <name evidence="1" type="ORF">QSG27_05770</name>
</gene>
<protein>
    <recommendedName>
        <fullName evidence="3">Transposase</fullName>
    </recommendedName>
</protein>
<evidence type="ECO:0000313" key="2">
    <source>
        <dbReference type="Proteomes" id="UP001227317"/>
    </source>
</evidence>
<comment type="caution">
    <text evidence="1">The sequence shown here is derived from an EMBL/GenBank/DDBJ whole genome shotgun (WGS) entry which is preliminary data.</text>
</comment>
<reference evidence="1 2" key="1">
    <citation type="submission" date="2023-06" db="EMBL/GenBank/DDBJ databases">
        <title>Azospirillum isscasensis sp.nov, a bacterium isolated from rhizosphere soil of rice.</title>
        <authorList>
            <person name="Wang H."/>
        </authorList>
    </citation>
    <scope>NUCLEOTIDE SEQUENCE [LARGE SCALE GENOMIC DNA]</scope>
    <source>
        <strain evidence="1 2">C340-1</strain>
    </source>
</reference>
<accession>A0ABU0WDC6</accession>
<evidence type="ECO:0000313" key="1">
    <source>
        <dbReference type="EMBL" id="MDQ2102195.1"/>
    </source>
</evidence>
<keyword evidence="2" id="KW-1185">Reference proteome</keyword>
<proteinExistence type="predicted"/>
<dbReference type="RefSeq" id="WP_306704175.1">
    <property type="nucleotide sequence ID" value="NZ_JAUJFI010000016.1"/>
</dbReference>
<sequence>MGQYPIGTDMPTVSTAAMSLFLDGFSGSLEPDVHAVLVLDQAGWHGARALVVPDNVAFVPLPLTVPS</sequence>